<protein>
    <submittedName>
        <fullName evidence="1">Uncharacterized protein</fullName>
    </submittedName>
</protein>
<organism evidence="1 2">
    <name type="scientific">Methylobacterium phyllostachyos</name>
    <dbReference type="NCBI Taxonomy" id="582672"/>
    <lineage>
        <taxon>Bacteria</taxon>
        <taxon>Pseudomonadati</taxon>
        <taxon>Pseudomonadota</taxon>
        <taxon>Alphaproteobacteria</taxon>
        <taxon>Hyphomicrobiales</taxon>
        <taxon>Methylobacteriaceae</taxon>
        <taxon>Methylobacterium</taxon>
    </lineage>
</organism>
<accession>A0A1G9S1H4</accession>
<keyword evidence="2" id="KW-1185">Reference proteome</keyword>
<reference evidence="2" key="1">
    <citation type="submission" date="2016-10" db="EMBL/GenBank/DDBJ databases">
        <authorList>
            <person name="Varghese N."/>
            <person name="Submissions S."/>
        </authorList>
    </citation>
    <scope>NUCLEOTIDE SEQUENCE [LARGE SCALE GENOMIC DNA]</scope>
    <source>
        <strain evidence="2">BL47</strain>
    </source>
</reference>
<dbReference type="AlphaFoldDB" id="A0A1G9S1H4"/>
<proteinExistence type="predicted"/>
<evidence type="ECO:0000313" key="2">
    <source>
        <dbReference type="Proteomes" id="UP000198704"/>
    </source>
</evidence>
<dbReference type="Proteomes" id="UP000198704">
    <property type="component" value="Unassembled WGS sequence"/>
</dbReference>
<name>A0A1G9S1H4_9HYPH</name>
<sequence length="37" mass="4290">MAAMSANLNGRFCAHWSFGMTQSGRKKLVRFRFNIRV</sequence>
<gene>
    <name evidence="1" type="ORF">SAMN05216360_101459</name>
</gene>
<evidence type="ECO:0000313" key="1">
    <source>
        <dbReference type="EMBL" id="SDM29333.1"/>
    </source>
</evidence>
<dbReference type="EMBL" id="FNHS01000001">
    <property type="protein sequence ID" value="SDM29333.1"/>
    <property type="molecule type" value="Genomic_DNA"/>
</dbReference>